<dbReference type="InterPro" id="IPR009009">
    <property type="entry name" value="RlpA-like_DPBB"/>
</dbReference>
<dbReference type="HAMAP" id="MF_02071">
    <property type="entry name" value="RlpA"/>
    <property type="match status" value="1"/>
</dbReference>
<dbReference type="PROSITE" id="PS51782">
    <property type="entry name" value="LYSM"/>
    <property type="match status" value="1"/>
</dbReference>
<evidence type="ECO:0000313" key="7">
    <source>
        <dbReference type="EMBL" id="HEO42940.1"/>
    </source>
</evidence>
<evidence type="ECO:0000256" key="2">
    <source>
        <dbReference type="ARBA" id="ARBA00023316"/>
    </source>
</evidence>
<comment type="caution">
    <text evidence="6">The sequence shown here is derived from an EMBL/GenBank/DDBJ whole genome shotgun (WGS) entry which is preliminary data.</text>
</comment>
<organism evidence="6">
    <name type="scientific">Thermus islandicus</name>
    <dbReference type="NCBI Taxonomy" id="540988"/>
    <lineage>
        <taxon>Bacteria</taxon>
        <taxon>Thermotogati</taxon>
        <taxon>Deinococcota</taxon>
        <taxon>Deinococci</taxon>
        <taxon>Thermales</taxon>
        <taxon>Thermaceae</taxon>
        <taxon>Thermus</taxon>
    </lineage>
</organism>
<dbReference type="Pfam" id="PF01476">
    <property type="entry name" value="LysM"/>
    <property type="match status" value="1"/>
</dbReference>
<evidence type="ECO:0000259" key="5">
    <source>
        <dbReference type="PROSITE" id="PS51782"/>
    </source>
</evidence>
<dbReference type="AlphaFoldDB" id="A0A7C2GG83"/>
<dbReference type="SUPFAM" id="SSF50685">
    <property type="entry name" value="Barwin-like endoglucanases"/>
    <property type="match status" value="1"/>
</dbReference>
<name>A0A7C2GG83_9DEIN</name>
<dbReference type="EC" id="4.2.2.-" evidence="3"/>
<comment type="function">
    <text evidence="3">Lytic transglycosylase with a strong preference for naked glycan strands that lack stem peptides.</text>
</comment>
<dbReference type="GO" id="GO:0008932">
    <property type="term" value="F:lytic endotransglycosylase activity"/>
    <property type="evidence" value="ECO:0007669"/>
    <property type="project" value="UniProtKB-UniRule"/>
</dbReference>
<keyword evidence="2 3" id="KW-0961">Cell wall biogenesis/degradation</keyword>
<accession>A0A7C2GG83</accession>
<dbReference type="Pfam" id="PF03330">
    <property type="entry name" value="DPBB_1"/>
    <property type="match status" value="1"/>
</dbReference>
<dbReference type="InterPro" id="IPR036779">
    <property type="entry name" value="LysM_dom_sf"/>
</dbReference>
<dbReference type="EMBL" id="DSKL01000282">
    <property type="protein sequence ID" value="HEH82771.1"/>
    <property type="molecule type" value="Genomic_DNA"/>
</dbReference>
<reference evidence="6" key="1">
    <citation type="journal article" date="2020" name="mSystems">
        <title>Genome- and Community-Level Interaction Insights into Carbon Utilization and Element Cycling Functions of Hydrothermarchaeota in Hydrothermal Sediment.</title>
        <authorList>
            <person name="Zhou Z."/>
            <person name="Liu Y."/>
            <person name="Xu W."/>
            <person name="Pan J."/>
            <person name="Luo Z.H."/>
            <person name="Li M."/>
        </authorList>
    </citation>
    <scope>NUCLEOTIDE SEQUENCE [LARGE SCALE GENOMIC DNA]</scope>
    <source>
        <strain evidence="7">SpSt-189</strain>
        <strain evidence="6">SpSt-246</strain>
    </source>
</reference>
<dbReference type="InterPro" id="IPR036908">
    <property type="entry name" value="RlpA-like_sf"/>
</dbReference>
<sequence length="168" mass="18338">MRLAFLLPFLLLALAQTYTVKKGDTLFRIAKAHGLSVGELMRLNGLTGERIYPGQVLVYRRAGQGEASPKPGRFLQEGLAVWYGPGFHGKRTASGEVYDMHALTAAHPSLPFGTRVRVTNLKDGRSVVVRINDRGPFGGRYIIDLSYAAAKAIGALSATRVRLEVLED</sequence>
<evidence type="ECO:0000256" key="4">
    <source>
        <dbReference type="RuleBase" id="RU003495"/>
    </source>
</evidence>
<feature type="domain" description="LysM" evidence="5">
    <location>
        <begin position="16"/>
        <end position="59"/>
    </location>
</feature>
<dbReference type="EMBL" id="DSHZ01000431">
    <property type="protein sequence ID" value="HEO42940.1"/>
    <property type="molecule type" value="Genomic_DNA"/>
</dbReference>
<dbReference type="SUPFAM" id="SSF54106">
    <property type="entry name" value="LysM domain"/>
    <property type="match status" value="1"/>
</dbReference>
<dbReference type="InterPro" id="IPR034718">
    <property type="entry name" value="RlpA"/>
</dbReference>
<evidence type="ECO:0000256" key="3">
    <source>
        <dbReference type="HAMAP-Rule" id="MF_02071"/>
    </source>
</evidence>
<protein>
    <recommendedName>
        <fullName evidence="3">Probable endolytic peptidoglycan transglycosylase RlpA</fullName>
        <ecNumber evidence="3">4.2.2.-</ecNumber>
    </recommendedName>
</protein>
<dbReference type="InterPro" id="IPR012997">
    <property type="entry name" value="RplA"/>
</dbReference>
<proteinExistence type="inferred from homology"/>
<dbReference type="CDD" id="cd22268">
    <property type="entry name" value="DPBB_RlpA-like"/>
    <property type="match status" value="1"/>
</dbReference>
<gene>
    <name evidence="3" type="primary">rlpA</name>
    <name evidence="7" type="ORF">ENP09_08880</name>
    <name evidence="6" type="ORF">ENP73_07325</name>
</gene>
<dbReference type="CDD" id="cd00118">
    <property type="entry name" value="LysM"/>
    <property type="match status" value="1"/>
</dbReference>
<dbReference type="NCBIfam" id="TIGR00413">
    <property type="entry name" value="rlpA"/>
    <property type="match status" value="1"/>
</dbReference>
<dbReference type="InterPro" id="IPR018392">
    <property type="entry name" value="LysM"/>
</dbReference>
<evidence type="ECO:0000313" key="6">
    <source>
        <dbReference type="EMBL" id="HEH82771.1"/>
    </source>
</evidence>
<dbReference type="GO" id="GO:0071555">
    <property type="term" value="P:cell wall organization"/>
    <property type="evidence" value="ECO:0007669"/>
    <property type="project" value="UniProtKB-KW"/>
</dbReference>
<comment type="similarity">
    <text evidence="3 4">Belongs to the RlpA family.</text>
</comment>
<keyword evidence="1 3" id="KW-0456">Lyase</keyword>
<dbReference type="PANTHER" id="PTHR34183">
    <property type="entry name" value="ENDOLYTIC PEPTIDOGLYCAN TRANSGLYCOSYLASE RLPA"/>
    <property type="match status" value="1"/>
</dbReference>
<dbReference type="Gene3D" id="3.10.350.10">
    <property type="entry name" value="LysM domain"/>
    <property type="match status" value="1"/>
</dbReference>
<dbReference type="SMART" id="SM00257">
    <property type="entry name" value="LysM"/>
    <property type="match status" value="1"/>
</dbReference>
<evidence type="ECO:0000256" key="1">
    <source>
        <dbReference type="ARBA" id="ARBA00023239"/>
    </source>
</evidence>
<dbReference type="GO" id="GO:0000270">
    <property type="term" value="P:peptidoglycan metabolic process"/>
    <property type="evidence" value="ECO:0007669"/>
    <property type="project" value="UniProtKB-UniRule"/>
</dbReference>
<dbReference type="Gene3D" id="2.40.40.10">
    <property type="entry name" value="RlpA-like domain"/>
    <property type="match status" value="1"/>
</dbReference>
<dbReference type="PANTHER" id="PTHR34183:SF1">
    <property type="entry name" value="ENDOLYTIC PEPTIDOGLYCAN TRANSGLYCOSYLASE RLPA"/>
    <property type="match status" value="1"/>
</dbReference>